<reference evidence="1 2" key="1">
    <citation type="submission" date="2019-07" db="EMBL/GenBank/DDBJ databases">
        <authorList>
            <person name="Huq M.A."/>
        </authorList>
    </citation>
    <scope>NUCLEOTIDE SEQUENCE [LARGE SCALE GENOMIC DNA]</scope>
    <source>
        <strain evidence="1 2">MAH-3</strain>
    </source>
</reference>
<dbReference type="RefSeq" id="WP_144333900.1">
    <property type="nucleotide sequence ID" value="NZ_VLPL01000007.1"/>
</dbReference>
<dbReference type="GO" id="GO:0015221">
    <property type="term" value="F:lipopolysaccharide transmembrane transporter activity"/>
    <property type="evidence" value="ECO:0007669"/>
    <property type="project" value="InterPro"/>
</dbReference>
<dbReference type="InterPro" id="IPR026265">
    <property type="entry name" value="LptC"/>
</dbReference>
<dbReference type="OrthoDB" id="1427074at2"/>
<dbReference type="EMBL" id="VLPL01000007">
    <property type="protein sequence ID" value="TSJ41642.1"/>
    <property type="molecule type" value="Genomic_DNA"/>
</dbReference>
<dbReference type="Gene3D" id="2.60.450.10">
    <property type="entry name" value="Lipopolysaccharide (LPS) transport protein A like domain"/>
    <property type="match status" value="1"/>
</dbReference>
<dbReference type="AlphaFoldDB" id="A0A556MP87"/>
<dbReference type="Pfam" id="PF06835">
    <property type="entry name" value="LptC"/>
    <property type="match status" value="1"/>
</dbReference>
<proteinExistence type="predicted"/>
<comment type="caution">
    <text evidence="1">The sequence shown here is derived from an EMBL/GenBank/DDBJ whole genome shotgun (WGS) entry which is preliminary data.</text>
</comment>
<sequence length="182" mass="21022">MKGGRTFLQWCFACVLVLTSCVNDMDEIKQITFKSTDPEQKTEELYVLQTEGGFPQFKLYAPLAEAYSKPEQVTKFKEGIHVEFFDDHGDPESILTGLYGEINETKGTMRVLDSVQLHNPARKQTMYTEALYWDQKDSLIFTDKMVMIKSPTELIYGKGIRAKQDFSYYEFLEPQGRISIKK</sequence>
<dbReference type="PROSITE" id="PS51257">
    <property type="entry name" value="PROKAR_LIPOPROTEIN"/>
    <property type="match status" value="1"/>
</dbReference>
<accession>A0A556MP87</accession>
<dbReference type="GO" id="GO:0005886">
    <property type="term" value="C:plasma membrane"/>
    <property type="evidence" value="ECO:0007669"/>
    <property type="project" value="InterPro"/>
</dbReference>
<evidence type="ECO:0000313" key="1">
    <source>
        <dbReference type="EMBL" id="TSJ41642.1"/>
    </source>
</evidence>
<dbReference type="Proteomes" id="UP000316008">
    <property type="component" value="Unassembled WGS sequence"/>
</dbReference>
<gene>
    <name evidence="1" type="primary">lptC</name>
    <name evidence="1" type="ORF">FO442_14380</name>
</gene>
<dbReference type="NCBIfam" id="TIGR04409">
    <property type="entry name" value="LptC_YrbK"/>
    <property type="match status" value="1"/>
</dbReference>
<name>A0A556MP87_9FLAO</name>
<dbReference type="InterPro" id="IPR010664">
    <property type="entry name" value="LipoPS_assembly_LptC-rel"/>
</dbReference>
<evidence type="ECO:0000313" key="2">
    <source>
        <dbReference type="Proteomes" id="UP000316008"/>
    </source>
</evidence>
<protein>
    <submittedName>
        <fullName evidence="1">LPS export ABC transporter periplasmic protein LptC</fullName>
    </submittedName>
</protein>
<keyword evidence="2" id="KW-1185">Reference proteome</keyword>
<organism evidence="1 2">
    <name type="scientific">Fluviicola chungangensis</name>
    <dbReference type="NCBI Taxonomy" id="2597671"/>
    <lineage>
        <taxon>Bacteria</taxon>
        <taxon>Pseudomonadati</taxon>
        <taxon>Bacteroidota</taxon>
        <taxon>Flavobacteriia</taxon>
        <taxon>Flavobacteriales</taxon>
        <taxon>Crocinitomicaceae</taxon>
        <taxon>Fluviicola</taxon>
    </lineage>
</organism>